<dbReference type="Gene3D" id="1.20.120.10">
    <property type="entry name" value="Cytochrome c/b562"/>
    <property type="match status" value="1"/>
</dbReference>
<accession>D2QXU9</accession>
<gene>
    <name evidence="1" type="ordered locus">Psta_3362</name>
</gene>
<dbReference type="AlphaFoldDB" id="D2QXU9"/>
<name>D2QXU9_PIRSD</name>
<evidence type="ECO:0000313" key="2">
    <source>
        <dbReference type="Proteomes" id="UP000001887"/>
    </source>
</evidence>
<dbReference type="GO" id="GO:0022900">
    <property type="term" value="P:electron transport chain"/>
    <property type="evidence" value="ECO:0007669"/>
    <property type="project" value="InterPro"/>
</dbReference>
<dbReference type="Proteomes" id="UP000001887">
    <property type="component" value="Chromosome"/>
</dbReference>
<dbReference type="HOGENOM" id="CLU_1657614_0_0_0"/>
<sequence precursor="true">MRRSAYYIVTFLVIVMLACGASALWAQDPIEGLGKIQPDVKKFMRAKLGHQQSLIEALAMEDFPMLAKHAQEMSLLTHAEVWQVFQTPDYLQHSLTFRRAANSLREAAKKENLEGAALAYVEMTLECVHCHKYVRRARMADFRADEAALRAVLSPPAPVKEGLVR</sequence>
<dbReference type="EMBL" id="CP001848">
    <property type="protein sequence ID" value="ADB18026.1"/>
    <property type="molecule type" value="Genomic_DNA"/>
</dbReference>
<reference evidence="1 2" key="1">
    <citation type="journal article" date="2009" name="Stand. Genomic Sci.">
        <title>Complete genome sequence of Pirellula staleyi type strain (ATCC 27377).</title>
        <authorList>
            <person name="Clum A."/>
            <person name="Tindall B.J."/>
            <person name="Sikorski J."/>
            <person name="Ivanova N."/>
            <person name="Mavrommatis K."/>
            <person name="Lucas S."/>
            <person name="Glavina del Rio T."/>
            <person name="Nolan M."/>
            <person name="Chen F."/>
            <person name="Tice H."/>
            <person name="Pitluck S."/>
            <person name="Cheng J.F."/>
            <person name="Chertkov O."/>
            <person name="Brettin T."/>
            <person name="Han C."/>
            <person name="Detter J.C."/>
            <person name="Kuske C."/>
            <person name="Bruce D."/>
            <person name="Goodwin L."/>
            <person name="Ovchinikova G."/>
            <person name="Pati A."/>
            <person name="Mikhailova N."/>
            <person name="Chen A."/>
            <person name="Palaniappan K."/>
            <person name="Land M."/>
            <person name="Hauser L."/>
            <person name="Chang Y.J."/>
            <person name="Jeffries C.D."/>
            <person name="Chain P."/>
            <person name="Rohde M."/>
            <person name="Goker M."/>
            <person name="Bristow J."/>
            <person name="Eisen J.A."/>
            <person name="Markowitz V."/>
            <person name="Hugenholtz P."/>
            <person name="Kyrpides N.C."/>
            <person name="Klenk H.P."/>
            <person name="Lapidus A."/>
        </authorList>
    </citation>
    <scope>NUCLEOTIDE SEQUENCE [LARGE SCALE GENOMIC DNA]</scope>
    <source>
        <strain evidence="2">ATCC 27377 / DSM 6068 / ICPB 4128</strain>
    </source>
</reference>
<dbReference type="GO" id="GO:0005506">
    <property type="term" value="F:iron ion binding"/>
    <property type="evidence" value="ECO:0007669"/>
    <property type="project" value="InterPro"/>
</dbReference>
<evidence type="ECO:0000313" key="1">
    <source>
        <dbReference type="EMBL" id="ADB18026.1"/>
    </source>
</evidence>
<dbReference type="OrthoDB" id="287770at2"/>
<dbReference type="PROSITE" id="PS51257">
    <property type="entry name" value="PROKAR_LIPOPROTEIN"/>
    <property type="match status" value="1"/>
</dbReference>
<dbReference type="GO" id="GO:0020037">
    <property type="term" value="F:heme binding"/>
    <property type="evidence" value="ECO:0007669"/>
    <property type="project" value="InterPro"/>
</dbReference>
<protein>
    <submittedName>
        <fullName evidence="1">Uncharacterized protein</fullName>
    </submittedName>
</protein>
<dbReference type="KEGG" id="psl:Psta_3362"/>
<proteinExistence type="predicted"/>
<dbReference type="GO" id="GO:0009055">
    <property type="term" value="F:electron transfer activity"/>
    <property type="evidence" value="ECO:0007669"/>
    <property type="project" value="InterPro"/>
</dbReference>
<dbReference type="eggNOG" id="ENOG503345D">
    <property type="taxonomic scope" value="Bacteria"/>
</dbReference>
<keyword evidence="2" id="KW-1185">Reference proteome</keyword>
<organism evidence="1 2">
    <name type="scientific">Pirellula staleyi (strain ATCC 27377 / DSM 6068 / ICPB 4128)</name>
    <name type="common">Pirella staleyi</name>
    <dbReference type="NCBI Taxonomy" id="530564"/>
    <lineage>
        <taxon>Bacteria</taxon>
        <taxon>Pseudomonadati</taxon>
        <taxon>Planctomycetota</taxon>
        <taxon>Planctomycetia</taxon>
        <taxon>Pirellulales</taxon>
        <taxon>Pirellulaceae</taxon>
        <taxon>Pirellula</taxon>
    </lineage>
</organism>
<dbReference type="SUPFAM" id="SSF47175">
    <property type="entry name" value="Cytochromes"/>
    <property type="match status" value="1"/>
</dbReference>
<dbReference type="InterPro" id="IPR010980">
    <property type="entry name" value="Cyt_c/b562"/>
</dbReference>